<name>A0AAE3KD78_9EURY</name>
<evidence type="ECO:0000259" key="8">
    <source>
        <dbReference type="PROSITE" id="PS50928"/>
    </source>
</evidence>
<feature type="transmembrane region" description="Helical" evidence="7">
    <location>
        <begin position="7"/>
        <end position="29"/>
    </location>
</feature>
<dbReference type="PANTHER" id="PTHR43163:SF6">
    <property type="entry name" value="DIPEPTIDE TRANSPORT SYSTEM PERMEASE PROTEIN DPPB-RELATED"/>
    <property type="match status" value="1"/>
</dbReference>
<dbReference type="GO" id="GO:0005886">
    <property type="term" value="C:plasma membrane"/>
    <property type="evidence" value="ECO:0007669"/>
    <property type="project" value="UniProtKB-SubCell"/>
</dbReference>
<feature type="transmembrane region" description="Helical" evidence="7">
    <location>
        <begin position="266"/>
        <end position="289"/>
    </location>
</feature>
<gene>
    <name evidence="9" type="ORF">AArcSt2_14700</name>
</gene>
<proteinExistence type="inferred from homology"/>
<dbReference type="SUPFAM" id="SSF161098">
    <property type="entry name" value="MetI-like"/>
    <property type="match status" value="1"/>
</dbReference>
<accession>A0AAE3KD78</accession>
<evidence type="ECO:0000256" key="7">
    <source>
        <dbReference type="RuleBase" id="RU363032"/>
    </source>
</evidence>
<dbReference type="InterPro" id="IPR035906">
    <property type="entry name" value="MetI-like_sf"/>
</dbReference>
<evidence type="ECO:0000313" key="10">
    <source>
        <dbReference type="Proteomes" id="UP001203207"/>
    </source>
</evidence>
<dbReference type="AlphaFoldDB" id="A0AAE3KD78"/>
<evidence type="ECO:0000256" key="5">
    <source>
        <dbReference type="ARBA" id="ARBA00022989"/>
    </source>
</evidence>
<comment type="similarity">
    <text evidence="7">Belongs to the binding-protein-dependent transport system permease family.</text>
</comment>
<feature type="transmembrane region" description="Helical" evidence="7">
    <location>
        <begin position="100"/>
        <end position="124"/>
    </location>
</feature>
<dbReference type="GO" id="GO:0055085">
    <property type="term" value="P:transmembrane transport"/>
    <property type="evidence" value="ECO:0007669"/>
    <property type="project" value="InterPro"/>
</dbReference>
<protein>
    <submittedName>
        <fullName evidence="9">ABC transporter permease</fullName>
    </submittedName>
</protein>
<keyword evidence="10" id="KW-1185">Reference proteome</keyword>
<dbReference type="CDD" id="cd06261">
    <property type="entry name" value="TM_PBP2"/>
    <property type="match status" value="1"/>
</dbReference>
<feature type="domain" description="ABC transmembrane type-1" evidence="8">
    <location>
        <begin position="98"/>
        <end position="336"/>
    </location>
</feature>
<dbReference type="PANTHER" id="PTHR43163">
    <property type="entry name" value="DIPEPTIDE TRANSPORT SYSTEM PERMEASE PROTEIN DPPB-RELATED"/>
    <property type="match status" value="1"/>
</dbReference>
<evidence type="ECO:0000256" key="2">
    <source>
        <dbReference type="ARBA" id="ARBA00022448"/>
    </source>
</evidence>
<keyword evidence="4 7" id="KW-0812">Transmembrane</keyword>
<organism evidence="9 10">
    <name type="scientific">Natronocalculus amylovorans</name>
    <dbReference type="NCBI Taxonomy" id="2917812"/>
    <lineage>
        <taxon>Archaea</taxon>
        <taxon>Methanobacteriati</taxon>
        <taxon>Methanobacteriota</taxon>
        <taxon>Stenosarchaea group</taxon>
        <taxon>Halobacteria</taxon>
        <taxon>Halobacteriales</taxon>
        <taxon>Haloferacaceae</taxon>
        <taxon>Natronocalculus</taxon>
    </lineage>
</organism>
<reference evidence="9" key="2">
    <citation type="submission" date="2022-02" db="EMBL/GenBank/DDBJ databases">
        <authorList>
            <person name="Elcheninov A.G."/>
            <person name="Sorokin D.Y."/>
            <person name="Kublanov I.V."/>
        </authorList>
    </citation>
    <scope>NUCLEOTIDE SEQUENCE</scope>
    <source>
        <strain evidence="9">AArc-St2</strain>
    </source>
</reference>
<dbReference type="Pfam" id="PF00528">
    <property type="entry name" value="BPD_transp_1"/>
    <property type="match status" value="1"/>
</dbReference>
<dbReference type="Gene3D" id="1.10.3720.10">
    <property type="entry name" value="MetI-like"/>
    <property type="match status" value="1"/>
</dbReference>
<dbReference type="Pfam" id="PF19300">
    <property type="entry name" value="BPD_transp_1_N"/>
    <property type="match status" value="1"/>
</dbReference>
<evidence type="ECO:0000256" key="1">
    <source>
        <dbReference type="ARBA" id="ARBA00004651"/>
    </source>
</evidence>
<dbReference type="RefSeq" id="WP_174654856.1">
    <property type="nucleotide sequence ID" value="NZ_JAKRVX010000008.1"/>
</dbReference>
<reference evidence="9" key="1">
    <citation type="journal article" date="2022" name="Syst. Appl. Microbiol.">
        <title>Natronocalculus amylovorans gen. nov., sp. nov., and Natranaeroarchaeum aerophilus sp. nov., dominant culturable amylolytic natronoarchaea from hypersaline soda lakes in southwestern Siberia.</title>
        <authorList>
            <person name="Sorokin D.Y."/>
            <person name="Elcheninov A.G."/>
            <person name="Khizhniak T.V."/>
            <person name="Koenen M."/>
            <person name="Bale N.J."/>
            <person name="Damste J.S.S."/>
            <person name="Kublanov I.V."/>
        </authorList>
    </citation>
    <scope>NUCLEOTIDE SEQUENCE</scope>
    <source>
        <strain evidence="9">AArc-St2</strain>
    </source>
</reference>
<evidence type="ECO:0000256" key="6">
    <source>
        <dbReference type="ARBA" id="ARBA00023136"/>
    </source>
</evidence>
<dbReference type="PROSITE" id="PS50928">
    <property type="entry name" value="ABC_TM1"/>
    <property type="match status" value="1"/>
</dbReference>
<keyword evidence="5 7" id="KW-1133">Transmembrane helix</keyword>
<comment type="caution">
    <text evidence="9">The sequence shown here is derived from an EMBL/GenBank/DDBJ whole genome shotgun (WGS) entry which is preliminary data.</text>
</comment>
<sequence length="349" mass="38484">MGILRYTVYRLIQAVPVLFGLSVITFLLANSMPGDPVSIMLAETESDPELVAALEAQYGLDRPLHERYVNYMIGLAQGDLGYSLYYNEPVLTKVAERLPVTIMLVASSFVFAIATAIPLGVIAAKNRNQPSDHASRIVALIGVSTPSFWIGLMLIIIFAYQLGLLPSSGMVYPWHSPDDYRFIDSYLGIGSTQVGGITLPWLEGLYYETARHLILPTLALGTLHMATIMRIERSSMIESLHADYVQLARAYGVSERKIMRKHAFRVSQLPIVTIIGLNLTTALGGAVLIEEVFAINGMGRLIITAIQNLDYQLVLGTTLFFGVVFIIGVIITDISYAYIDPRVSYEEDS</sequence>
<dbReference type="InterPro" id="IPR045621">
    <property type="entry name" value="BPD_transp_1_N"/>
</dbReference>
<comment type="subcellular location">
    <subcellularLocation>
        <location evidence="1 7">Cell membrane</location>
        <topology evidence="1 7">Multi-pass membrane protein</topology>
    </subcellularLocation>
</comment>
<dbReference type="Proteomes" id="UP001203207">
    <property type="component" value="Unassembled WGS sequence"/>
</dbReference>
<feature type="transmembrane region" description="Helical" evidence="7">
    <location>
        <begin position="136"/>
        <end position="160"/>
    </location>
</feature>
<evidence type="ECO:0000313" key="9">
    <source>
        <dbReference type="EMBL" id="MCL9818189.1"/>
    </source>
</evidence>
<evidence type="ECO:0000256" key="3">
    <source>
        <dbReference type="ARBA" id="ARBA00022475"/>
    </source>
</evidence>
<evidence type="ECO:0000256" key="4">
    <source>
        <dbReference type="ARBA" id="ARBA00022692"/>
    </source>
</evidence>
<feature type="transmembrane region" description="Helical" evidence="7">
    <location>
        <begin position="319"/>
        <end position="339"/>
    </location>
</feature>
<dbReference type="InterPro" id="IPR000515">
    <property type="entry name" value="MetI-like"/>
</dbReference>
<keyword evidence="2 7" id="KW-0813">Transport</keyword>
<dbReference type="EMBL" id="JAKRVX010000008">
    <property type="protein sequence ID" value="MCL9818189.1"/>
    <property type="molecule type" value="Genomic_DNA"/>
</dbReference>
<keyword evidence="3" id="KW-1003">Cell membrane</keyword>
<keyword evidence="6 7" id="KW-0472">Membrane</keyword>